<keyword evidence="7" id="KW-1185">Reference proteome</keyword>
<dbReference type="Gene3D" id="2.40.50.840">
    <property type="match status" value="1"/>
</dbReference>
<evidence type="ECO:0000256" key="2">
    <source>
        <dbReference type="ARBA" id="ARBA00022679"/>
    </source>
</evidence>
<dbReference type="Gene3D" id="3.40.47.10">
    <property type="match status" value="1"/>
</dbReference>
<accession>A0A4V2RWL0</accession>
<dbReference type="InterPro" id="IPR016039">
    <property type="entry name" value="Thiolase-like"/>
</dbReference>
<keyword evidence="3" id="KW-0012">Acyltransferase</keyword>
<dbReference type="RefSeq" id="WP_132010452.1">
    <property type="nucleotide sequence ID" value="NZ_JBHUNN010000002.1"/>
</dbReference>
<evidence type="ECO:0000259" key="4">
    <source>
        <dbReference type="Pfam" id="PF18313"/>
    </source>
</evidence>
<dbReference type="InterPro" id="IPR055140">
    <property type="entry name" value="Thiolase_C_2"/>
</dbReference>
<protein>
    <submittedName>
        <fullName evidence="6">Acetyl-CoA C-acetyltransferase</fullName>
    </submittedName>
</protein>
<dbReference type="AlphaFoldDB" id="A0A4V2RWL0"/>
<dbReference type="Pfam" id="PF18313">
    <property type="entry name" value="TLP1_add_C"/>
    <property type="match status" value="1"/>
</dbReference>
<evidence type="ECO:0000256" key="1">
    <source>
        <dbReference type="ARBA" id="ARBA00010982"/>
    </source>
</evidence>
<evidence type="ECO:0000313" key="6">
    <source>
        <dbReference type="EMBL" id="TCO08938.1"/>
    </source>
</evidence>
<dbReference type="PANTHER" id="PTHR18919:SF139">
    <property type="entry name" value="THIOLASE-LIKE PROTEIN TYPE 1 ADDITIONAL C-TERMINAL DOMAIN-CONTAINING PROTEIN"/>
    <property type="match status" value="1"/>
</dbReference>
<dbReference type="Pfam" id="PF22691">
    <property type="entry name" value="Thiolase_C_1"/>
    <property type="match status" value="1"/>
</dbReference>
<dbReference type="Proteomes" id="UP000294881">
    <property type="component" value="Unassembled WGS sequence"/>
</dbReference>
<evidence type="ECO:0000259" key="5">
    <source>
        <dbReference type="Pfam" id="PF22691"/>
    </source>
</evidence>
<comment type="similarity">
    <text evidence="1">Belongs to the thiolase-like superfamily. Thiolase family.</text>
</comment>
<dbReference type="EMBL" id="SLWL01000020">
    <property type="protein sequence ID" value="TCO08938.1"/>
    <property type="molecule type" value="Genomic_DNA"/>
</dbReference>
<name>A0A4V2RWL0_9HYPH</name>
<feature type="domain" description="Thiolase-like protein type 1 additional C-terminal" evidence="4">
    <location>
        <begin position="425"/>
        <end position="505"/>
    </location>
</feature>
<proteinExistence type="inferred from homology"/>
<feature type="domain" description="Thiolase C-terminal" evidence="5">
    <location>
        <begin position="289"/>
        <end position="353"/>
    </location>
</feature>
<evidence type="ECO:0000256" key="3">
    <source>
        <dbReference type="ARBA" id="ARBA00023315"/>
    </source>
</evidence>
<reference evidence="6 7" key="1">
    <citation type="submission" date="2019-03" db="EMBL/GenBank/DDBJ databases">
        <title>Genomic Encyclopedia of Type Strains, Phase IV (KMG-IV): sequencing the most valuable type-strain genomes for metagenomic binning, comparative biology and taxonomic classification.</title>
        <authorList>
            <person name="Goeker M."/>
        </authorList>
    </citation>
    <scope>NUCLEOTIDE SEQUENCE [LARGE SCALE GENOMIC DNA]</scope>
    <source>
        <strain evidence="6 7">DSM 22958</strain>
    </source>
</reference>
<dbReference type="GO" id="GO:0016746">
    <property type="term" value="F:acyltransferase activity"/>
    <property type="evidence" value="ECO:0007669"/>
    <property type="project" value="UniProtKB-KW"/>
</dbReference>
<evidence type="ECO:0000313" key="7">
    <source>
        <dbReference type="Proteomes" id="UP000294881"/>
    </source>
</evidence>
<organism evidence="6 7">
    <name type="scientific">Camelimonas lactis</name>
    <dbReference type="NCBI Taxonomy" id="659006"/>
    <lineage>
        <taxon>Bacteria</taxon>
        <taxon>Pseudomonadati</taxon>
        <taxon>Pseudomonadota</taxon>
        <taxon>Alphaproteobacteria</taxon>
        <taxon>Hyphomicrobiales</taxon>
        <taxon>Chelatococcaceae</taxon>
        <taxon>Camelimonas</taxon>
    </lineage>
</organism>
<dbReference type="SUPFAM" id="SSF53901">
    <property type="entry name" value="Thiolase-like"/>
    <property type="match status" value="2"/>
</dbReference>
<dbReference type="PANTHER" id="PTHR18919">
    <property type="entry name" value="ACETYL-COA C-ACYLTRANSFERASE"/>
    <property type="match status" value="1"/>
</dbReference>
<dbReference type="InterPro" id="IPR040771">
    <property type="entry name" value="TLP1_add_C"/>
</dbReference>
<gene>
    <name evidence="6" type="ORF">EV666_1208</name>
</gene>
<dbReference type="OrthoDB" id="4470569at2"/>
<keyword evidence="2 6" id="KW-0808">Transferase</keyword>
<comment type="caution">
    <text evidence="6">The sequence shown here is derived from an EMBL/GenBank/DDBJ whole genome shotgun (WGS) entry which is preliminary data.</text>
</comment>
<sequence>MATSNIDPSTPVLVGCGDVTDLTTPATDARSPIDLIAQAGRAALDDTGAASMAGVVDTVAMLRMFADTAPRFATSFGRSTNPPKSVAQRLGVNASRHIYTWNGGNMPQYLVNMFAEQIAAGDMRAALLVGGEALRTQYGATRGDVKANWAEDPGGAFEEIGDPRRGWSDYEERHLMRAAIAMYPLIENAIRGKRGRDVETHMKAMGKLFAGFAAVAKDNPLATRREGFSAEQLSTITADNRWIGFPYPRFMNANAYIDQAAAVVMTSVGTARELGIPESKWVYLHGCADGHDHWYLSEREVIAGSAAIRNGSRIALDMAGKTIADMDFLDLYSCFPSAVEIACAEIGLAEDDPRGLTVTGGLPFFGGPGNSYVMHSISEMMRRVRGKPRSFGLVTANGNYITKHSFGVYSTTPTEGHWGRQKPSELQNALDALPKAPLVEAASGPATIETYTVMYGKTDPDFAIVIGRLDATGERFLANTPKDVAVMRDLQAREGLGRPGTVRHEDGRNIFTPA</sequence>